<keyword evidence="1" id="KW-0472">Membrane</keyword>
<keyword evidence="1" id="KW-0812">Transmembrane</keyword>
<protein>
    <submittedName>
        <fullName evidence="2">Uncharacterized protein</fullName>
    </submittedName>
</protein>
<reference evidence="2 3" key="1">
    <citation type="submission" date="2020-08" db="EMBL/GenBank/DDBJ databases">
        <title>Genomic Encyclopedia of Type Strains, Phase III (KMG-III): the genomes of soil and plant-associated and newly described type strains.</title>
        <authorList>
            <person name="Whitman W."/>
        </authorList>
    </citation>
    <scope>NUCLEOTIDE SEQUENCE [LARGE SCALE GENOMIC DNA]</scope>
    <source>
        <strain evidence="2 3">CECT 8960</strain>
    </source>
</reference>
<gene>
    <name evidence="2" type="ORF">FHR82_007503</name>
</gene>
<sequence>MWAGSWPSVIGFGLFLAWTVVVVREFTRGQLIRSGRPFTVRLGRFSLEVGHKVDDA</sequence>
<dbReference type="Proteomes" id="UP000520767">
    <property type="component" value="Unassembled WGS sequence"/>
</dbReference>
<name>A0A7W7QD63_9PSEU</name>
<dbReference type="AlphaFoldDB" id="A0A7W7QD63"/>
<dbReference type="EMBL" id="JACHJQ010000009">
    <property type="protein sequence ID" value="MBB4911243.1"/>
    <property type="molecule type" value="Genomic_DNA"/>
</dbReference>
<evidence type="ECO:0000256" key="1">
    <source>
        <dbReference type="SAM" id="Phobius"/>
    </source>
</evidence>
<evidence type="ECO:0000313" key="2">
    <source>
        <dbReference type="EMBL" id="MBB4911243.1"/>
    </source>
</evidence>
<comment type="caution">
    <text evidence="2">The sequence shown here is derived from an EMBL/GenBank/DDBJ whole genome shotgun (WGS) entry which is preliminary data.</text>
</comment>
<organism evidence="2 3">
    <name type="scientific">Actinophytocola algeriensis</name>
    <dbReference type="NCBI Taxonomy" id="1768010"/>
    <lineage>
        <taxon>Bacteria</taxon>
        <taxon>Bacillati</taxon>
        <taxon>Actinomycetota</taxon>
        <taxon>Actinomycetes</taxon>
        <taxon>Pseudonocardiales</taxon>
        <taxon>Pseudonocardiaceae</taxon>
    </lineage>
</organism>
<keyword evidence="3" id="KW-1185">Reference proteome</keyword>
<evidence type="ECO:0000313" key="3">
    <source>
        <dbReference type="Proteomes" id="UP000520767"/>
    </source>
</evidence>
<proteinExistence type="predicted"/>
<keyword evidence="1" id="KW-1133">Transmembrane helix</keyword>
<accession>A0A7W7QD63</accession>
<feature type="transmembrane region" description="Helical" evidence="1">
    <location>
        <begin position="6"/>
        <end position="26"/>
    </location>
</feature>